<evidence type="ECO:0000313" key="2">
    <source>
        <dbReference type="EMBL" id="KKO09989.1"/>
    </source>
</evidence>
<dbReference type="GO" id="GO:0031177">
    <property type="term" value="F:phosphopantetheine binding"/>
    <property type="evidence" value="ECO:0007669"/>
    <property type="project" value="TreeGrafter"/>
</dbReference>
<dbReference type="GO" id="GO:0044550">
    <property type="term" value="P:secondary metabolite biosynthetic process"/>
    <property type="evidence" value="ECO:0007669"/>
    <property type="project" value="TreeGrafter"/>
</dbReference>
<feature type="domain" description="AMP-dependent synthetase/ligase" evidence="1">
    <location>
        <begin position="24"/>
        <end position="355"/>
    </location>
</feature>
<dbReference type="NCBIfam" id="TIGR01733">
    <property type="entry name" value="AA-adenyl-dom"/>
    <property type="match status" value="1"/>
</dbReference>
<sequence length="500" mass="57003">MIKGSPEGYLQLECRSDKELVKKFEYNALLYGEKIAISDSEKQYTYQELNSLANKRCAEIIAMGVNEGEGVAIMLSHSVELIVYIVAVLKAGGFYIPIDLKNPPERQNYILKNSNPKAKISYSCGEIVITLLDDYRDVHSLIQENLAYVIYTSGTTGEPKGVGVSHKNVEQLLLNTESLFDFNEEDVWVLCHSYAFDFSVWEIWGALWYGAKLIIPDELMIIEISKFAEYLVKNRVTVLNQTPTAYRNLQFKLIDNTQLSLRYLIFGGERLNTIIYENSFHKLRGKGVMLINMYGITETTVHATYHEITEKEIGTSDSIIGKVLPGFSYVILDKSGNYSNEGELFLSGPQMSLGYIFDEEKTNNNFVKLNNGKNVFYKSGDIVKENKDGVLEYLGRDDNQVKIRGYRVEIGEVEARLATLPGINILAVLKADNDISGEELVCFYENTSGNQFKTKEVKLMSRKLLVSYMMPTYFVEVREIERTLNGKIDKRQLMKKWRNE</sequence>
<dbReference type="Gene3D" id="3.40.50.12780">
    <property type="entry name" value="N-terminal domain of ligase-like"/>
    <property type="match status" value="1"/>
</dbReference>
<dbReference type="Pfam" id="PF00501">
    <property type="entry name" value="AMP-binding"/>
    <property type="match status" value="1"/>
</dbReference>
<dbReference type="InterPro" id="IPR045851">
    <property type="entry name" value="AMP-bd_C_sf"/>
</dbReference>
<dbReference type="InterPro" id="IPR010071">
    <property type="entry name" value="AA_adenyl_dom"/>
</dbReference>
<dbReference type="InterPro" id="IPR042099">
    <property type="entry name" value="ANL_N_sf"/>
</dbReference>
<accession>A0A0F9YYV5</accession>
<name>A0A0F9YYV5_9ZZZZ</name>
<dbReference type="InterPro" id="IPR000873">
    <property type="entry name" value="AMP-dep_synth/lig_dom"/>
</dbReference>
<dbReference type="SUPFAM" id="SSF56801">
    <property type="entry name" value="Acetyl-CoA synthetase-like"/>
    <property type="match status" value="1"/>
</dbReference>
<comment type="caution">
    <text evidence="2">The sequence shown here is derived from an EMBL/GenBank/DDBJ whole genome shotgun (WGS) entry which is preliminary data.</text>
</comment>
<dbReference type="PANTHER" id="PTHR45527">
    <property type="entry name" value="NONRIBOSOMAL PEPTIDE SYNTHETASE"/>
    <property type="match status" value="1"/>
</dbReference>
<dbReference type="Gene3D" id="3.30.300.30">
    <property type="match status" value="1"/>
</dbReference>
<dbReference type="GO" id="GO:0005829">
    <property type="term" value="C:cytosol"/>
    <property type="evidence" value="ECO:0007669"/>
    <property type="project" value="TreeGrafter"/>
</dbReference>
<dbReference type="AlphaFoldDB" id="A0A0F9YYV5"/>
<organism evidence="2">
    <name type="scientific">marine sediment metagenome</name>
    <dbReference type="NCBI Taxonomy" id="412755"/>
    <lineage>
        <taxon>unclassified sequences</taxon>
        <taxon>metagenomes</taxon>
        <taxon>ecological metagenomes</taxon>
    </lineage>
</organism>
<dbReference type="PANTHER" id="PTHR45527:SF14">
    <property type="entry name" value="PLIPASTATIN SYNTHASE SUBUNIT B"/>
    <property type="match status" value="1"/>
</dbReference>
<dbReference type="PROSITE" id="PS00455">
    <property type="entry name" value="AMP_BINDING"/>
    <property type="match status" value="1"/>
</dbReference>
<dbReference type="InterPro" id="IPR020845">
    <property type="entry name" value="AMP-binding_CS"/>
</dbReference>
<reference evidence="2" key="1">
    <citation type="journal article" date="2015" name="Nature">
        <title>Complex archaea that bridge the gap between prokaryotes and eukaryotes.</title>
        <authorList>
            <person name="Spang A."/>
            <person name="Saw J.H."/>
            <person name="Jorgensen S.L."/>
            <person name="Zaremba-Niedzwiedzka K."/>
            <person name="Martijn J."/>
            <person name="Lind A.E."/>
            <person name="van Eijk R."/>
            <person name="Schleper C."/>
            <person name="Guy L."/>
            <person name="Ettema T.J."/>
        </authorList>
    </citation>
    <scope>NUCLEOTIDE SEQUENCE</scope>
</reference>
<protein>
    <recommendedName>
        <fullName evidence="1">AMP-dependent synthetase/ligase domain-containing protein</fullName>
    </recommendedName>
</protein>
<gene>
    <name evidence="2" type="ORF">LCGC14_0025210</name>
</gene>
<proteinExistence type="predicted"/>
<dbReference type="EMBL" id="LAZR01000005">
    <property type="protein sequence ID" value="KKO09989.1"/>
    <property type="molecule type" value="Genomic_DNA"/>
</dbReference>
<evidence type="ECO:0000259" key="1">
    <source>
        <dbReference type="Pfam" id="PF00501"/>
    </source>
</evidence>
<dbReference type="GO" id="GO:0043041">
    <property type="term" value="P:amino acid activation for nonribosomal peptide biosynthetic process"/>
    <property type="evidence" value="ECO:0007669"/>
    <property type="project" value="TreeGrafter"/>
</dbReference>